<dbReference type="CDD" id="cd00038">
    <property type="entry name" value="CAP_ED"/>
    <property type="match status" value="1"/>
</dbReference>
<feature type="domain" description="Cyclic nucleotide-binding" evidence="1">
    <location>
        <begin position="11"/>
        <end position="114"/>
    </location>
</feature>
<gene>
    <name evidence="2" type="ORF">GCM10009118_21850</name>
</gene>
<organism evidence="2 3">
    <name type="scientific">Wandonia haliotis</name>
    <dbReference type="NCBI Taxonomy" id="574963"/>
    <lineage>
        <taxon>Bacteria</taxon>
        <taxon>Pseudomonadati</taxon>
        <taxon>Bacteroidota</taxon>
        <taxon>Flavobacteriia</taxon>
        <taxon>Flavobacteriales</taxon>
        <taxon>Crocinitomicaceae</taxon>
        <taxon>Wandonia</taxon>
    </lineage>
</organism>
<evidence type="ECO:0000313" key="2">
    <source>
        <dbReference type="EMBL" id="GAA0875776.1"/>
    </source>
</evidence>
<dbReference type="Proteomes" id="UP001501126">
    <property type="component" value="Unassembled WGS sequence"/>
</dbReference>
<protein>
    <submittedName>
        <fullName evidence="2">Crp/Fnr family transcriptional regulator</fullName>
    </submittedName>
</protein>
<dbReference type="Pfam" id="PF00027">
    <property type="entry name" value="cNMP_binding"/>
    <property type="match status" value="1"/>
</dbReference>
<dbReference type="EMBL" id="BAAAFH010000011">
    <property type="protein sequence ID" value="GAA0875776.1"/>
    <property type="molecule type" value="Genomic_DNA"/>
</dbReference>
<reference evidence="3" key="1">
    <citation type="journal article" date="2019" name="Int. J. Syst. Evol. Microbiol.">
        <title>The Global Catalogue of Microorganisms (GCM) 10K type strain sequencing project: providing services to taxonomists for standard genome sequencing and annotation.</title>
        <authorList>
            <consortium name="The Broad Institute Genomics Platform"/>
            <consortium name="The Broad Institute Genome Sequencing Center for Infectious Disease"/>
            <person name="Wu L."/>
            <person name="Ma J."/>
        </authorList>
    </citation>
    <scope>NUCLEOTIDE SEQUENCE [LARGE SCALE GENOMIC DNA]</scope>
    <source>
        <strain evidence="3">JCM 16083</strain>
    </source>
</reference>
<dbReference type="PROSITE" id="PS50042">
    <property type="entry name" value="CNMP_BINDING_3"/>
    <property type="match status" value="1"/>
</dbReference>
<dbReference type="InterPro" id="IPR014710">
    <property type="entry name" value="RmlC-like_jellyroll"/>
</dbReference>
<dbReference type="RefSeq" id="WP_343787614.1">
    <property type="nucleotide sequence ID" value="NZ_BAAAFH010000011.1"/>
</dbReference>
<evidence type="ECO:0000313" key="3">
    <source>
        <dbReference type="Proteomes" id="UP001501126"/>
    </source>
</evidence>
<sequence length="190" mass="21749">MSGIDKQLFSELLEMTVQRLDELLEVGETVVYKKGDKIAFPRNVCDKLGVIVDGAIRTYAVNDKGQEISYLLQVNGSFFGDYKSYISGSKSELILEAILDTEALLFDKKSIDTLCDRDVFWLKFSKKMSDVAFLEAKERLDDLLFNTPEERYNNLLRKSGEVIQKIPQKYISTYLGITPQSLSRIRKRIV</sequence>
<keyword evidence="3" id="KW-1185">Reference proteome</keyword>
<proteinExistence type="predicted"/>
<comment type="caution">
    <text evidence="2">The sequence shown here is derived from an EMBL/GenBank/DDBJ whole genome shotgun (WGS) entry which is preliminary data.</text>
</comment>
<evidence type="ECO:0000259" key="1">
    <source>
        <dbReference type="PROSITE" id="PS50042"/>
    </source>
</evidence>
<name>A0ABP3Y2M9_9FLAO</name>
<dbReference type="InterPro" id="IPR018490">
    <property type="entry name" value="cNMP-bd_dom_sf"/>
</dbReference>
<dbReference type="SUPFAM" id="SSF51206">
    <property type="entry name" value="cAMP-binding domain-like"/>
    <property type="match status" value="1"/>
</dbReference>
<dbReference type="InterPro" id="IPR000595">
    <property type="entry name" value="cNMP-bd_dom"/>
</dbReference>
<dbReference type="Gene3D" id="2.60.120.10">
    <property type="entry name" value="Jelly Rolls"/>
    <property type="match status" value="1"/>
</dbReference>
<accession>A0ABP3Y2M9</accession>